<evidence type="ECO:0000256" key="3">
    <source>
        <dbReference type="ARBA" id="ARBA00022801"/>
    </source>
</evidence>
<dbReference type="InterPro" id="IPR011112">
    <property type="entry name" value="Rho-like_N"/>
</dbReference>
<dbReference type="EC" id="3.6.4.-" evidence="9 10"/>
<evidence type="ECO:0000313" key="13">
    <source>
        <dbReference type="EMBL" id="QXM06735.1"/>
    </source>
</evidence>
<keyword evidence="7 9" id="KW-0805">Transcription regulation</keyword>
<feature type="binding site" evidence="9">
    <location>
        <begin position="210"/>
        <end position="215"/>
    </location>
    <ligand>
        <name>ATP</name>
        <dbReference type="ChEBI" id="CHEBI:30616"/>
    </ligand>
</feature>
<evidence type="ECO:0000259" key="12">
    <source>
        <dbReference type="PROSITE" id="PS51856"/>
    </source>
</evidence>
<protein>
    <recommendedName>
        <fullName evidence="9 10">Transcription termination factor Rho</fullName>
        <ecNumber evidence="9 10">3.6.4.-</ecNumber>
    </recommendedName>
    <alternativeName>
        <fullName evidence="9">ATP-dependent helicase Rho</fullName>
    </alternativeName>
</protein>
<feature type="binding site" evidence="9">
    <location>
        <position position="241"/>
    </location>
    <ligand>
        <name>ATP</name>
        <dbReference type="ChEBI" id="CHEBI:30616"/>
    </ligand>
</feature>
<feature type="binding site" evidence="9">
    <location>
        <begin position="198"/>
        <end position="203"/>
    </location>
    <ligand>
        <name>ATP</name>
        <dbReference type="ChEBI" id="CHEBI:30616"/>
    </ligand>
</feature>
<name>A0ABX8RCF7_9CLOT</name>
<evidence type="ECO:0000256" key="5">
    <source>
        <dbReference type="ARBA" id="ARBA00022840"/>
    </source>
</evidence>
<evidence type="ECO:0000313" key="14">
    <source>
        <dbReference type="Proteomes" id="UP000886818"/>
    </source>
</evidence>
<organism evidence="13 14">
    <name type="scientific">Crassaminicella indica</name>
    <dbReference type="NCBI Taxonomy" id="2855394"/>
    <lineage>
        <taxon>Bacteria</taxon>
        <taxon>Bacillati</taxon>
        <taxon>Bacillota</taxon>
        <taxon>Clostridia</taxon>
        <taxon>Eubacteriales</taxon>
        <taxon>Clostridiaceae</taxon>
        <taxon>Crassaminicella</taxon>
    </lineage>
</organism>
<gene>
    <name evidence="9 13" type="primary">rho</name>
    <name evidence="13" type="ORF">KVH43_03165</name>
</gene>
<dbReference type="InterPro" id="IPR003593">
    <property type="entry name" value="AAA+_ATPase"/>
</dbReference>
<reference evidence="13" key="1">
    <citation type="submission" date="2021-07" db="EMBL/GenBank/DDBJ databases">
        <title>Complete genome sequence of Crassaminicella sp. 143-21, isolated from a deep-sea hydrothermal vent.</title>
        <authorList>
            <person name="Li X."/>
        </authorList>
    </citation>
    <scope>NUCLEOTIDE SEQUENCE</scope>
    <source>
        <strain evidence="13">143-21</strain>
    </source>
</reference>
<comment type="subunit">
    <text evidence="9">Homohexamer. The homohexamer assembles into an open ring structure.</text>
</comment>
<dbReference type="NCBIfam" id="NF006886">
    <property type="entry name" value="PRK09376.1"/>
    <property type="match status" value="1"/>
</dbReference>
<comment type="function">
    <text evidence="9">Facilitates transcription termination by a mechanism that involves Rho binding to the nascent RNA, activation of Rho's RNA-dependent ATPase activity, and release of the mRNA from the DNA template.</text>
</comment>
<keyword evidence="1 9" id="KW-0806">Transcription termination</keyword>
<keyword evidence="4 9" id="KW-0347">Helicase</keyword>
<keyword evidence="5 9" id="KW-0067">ATP-binding</keyword>
<proteinExistence type="inferred from homology"/>
<dbReference type="InterPro" id="IPR041703">
    <property type="entry name" value="Rho_factor_ATP-bd"/>
</dbReference>
<dbReference type="Proteomes" id="UP000886818">
    <property type="component" value="Chromosome"/>
</dbReference>
<keyword evidence="2 9" id="KW-0547">Nucleotide-binding</keyword>
<dbReference type="PANTHER" id="PTHR46425:SF1">
    <property type="entry name" value="TRANSCRIPTION TERMINATION FACTOR RHO"/>
    <property type="match status" value="1"/>
</dbReference>
<evidence type="ECO:0000256" key="6">
    <source>
        <dbReference type="ARBA" id="ARBA00022884"/>
    </source>
</evidence>
<dbReference type="PROSITE" id="PS51856">
    <property type="entry name" value="RHO_RNA_BD"/>
    <property type="match status" value="1"/>
</dbReference>
<comment type="caution">
    <text evidence="9">Lacks conserved residue(s) required for the propagation of feature annotation.</text>
</comment>
<keyword evidence="6 9" id="KW-0694">RNA-binding</keyword>
<dbReference type="InterPro" id="IPR011129">
    <property type="entry name" value="CSD"/>
</dbReference>
<feature type="domain" description="Rho RNA-BD" evidence="12">
    <location>
        <begin position="80"/>
        <end position="155"/>
    </location>
</feature>
<dbReference type="Pfam" id="PF07497">
    <property type="entry name" value="Rho_RNA_bind"/>
    <property type="match status" value="1"/>
</dbReference>
<dbReference type="GO" id="GO:0016787">
    <property type="term" value="F:hydrolase activity"/>
    <property type="evidence" value="ECO:0007669"/>
    <property type="project" value="UniProtKB-KW"/>
</dbReference>
<evidence type="ECO:0000256" key="4">
    <source>
        <dbReference type="ARBA" id="ARBA00022806"/>
    </source>
</evidence>
<dbReference type="CDD" id="cd01128">
    <property type="entry name" value="rho_factor_C"/>
    <property type="match status" value="1"/>
</dbReference>
<accession>A0ABX8RCF7</accession>
<dbReference type="EMBL" id="CP078093">
    <property type="protein sequence ID" value="QXM06735.1"/>
    <property type="molecule type" value="Genomic_DNA"/>
</dbReference>
<dbReference type="NCBIfam" id="TIGR00767">
    <property type="entry name" value="rho"/>
    <property type="match status" value="1"/>
</dbReference>
<dbReference type="HAMAP" id="MF_01884">
    <property type="entry name" value="Rho"/>
    <property type="match status" value="1"/>
</dbReference>
<keyword evidence="3 9" id="KW-0378">Hydrolase</keyword>
<dbReference type="SMART" id="SM00357">
    <property type="entry name" value="CSP"/>
    <property type="match status" value="1"/>
</dbReference>
<keyword evidence="14" id="KW-1185">Reference proteome</keyword>
<evidence type="ECO:0000256" key="8">
    <source>
        <dbReference type="ARBA" id="ARBA00023163"/>
    </source>
</evidence>
<sequence>MDLLEIEKKKLDELRQMAKELHIKNISRFKKHELIELIKEATNAQRDEIAKISEENKKIPMDRQSLPEKINNEIDNSKEVDTVEGVLELTEGTGGFGFLRFYNFLTSEEDVYVSPSQIRRFNLKTGDKILGITRPPKSGEKFRALLYVQKVNNDNPEVAAKRPNFDNLTPIYPNKRITLEYNPADLSTRLIDLIAPIGKGQRGLIVAPPKAGKTILLKKIANSIAEKYEDIEIIVLLIDERPEEVTDMQRSIKGDVIYSTFDELPSHHIKVAEMVLNRAKRLVEHGKDVVILLDSITRLARAYNLTIPSTGRTLSGGLDPGALHKPKRFFGAARNIEEGGSLTVLATALVDTGSRMDDVIFEEFKGTGNMELHLDRKLSEKRIFPAINLNKSGTRREELLLGQKELECIWSMRRAMANNPTQEVTEAIIGKLAESKTNLEFIEKMRNKI</sequence>
<keyword evidence="8 9" id="KW-0804">Transcription</keyword>
<comment type="similarity">
    <text evidence="9 11">Belongs to the Rho family.</text>
</comment>
<evidence type="ECO:0000256" key="1">
    <source>
        <dbReference type="ARBA" id="ARBA00022472"/>
    </source>
</evidence>
<dbReference type="InterPro" id="IPR000194">
    <property type="entry name" value="ATPase_F1/V1/A1_a/bsu_nucl-bd"/>
</dbReference>
<dbReference type="CDD" id="cd04459">
    <property type="entry name" value="Rho_CSD"/>
    <property type="match status" value="1"/>
</dbReference>
<dbReference type="InterPro" id="IPR011113">
    <property type="entry name" value="Rho_RNA-bd"/>
</dbReference>
<evidence type="ECO:0000256" key="2">
    <source>
        <dbReference type="ARBA" id="ARBA00022741"/>
    </source>
</evidence>
<dbReference type="InterPro" id="IPR004665">
    <property type="entry name" value="Term_rho"/>
</dbReference>
<evidence type="ECO:0000256" key="11">
    <source>
        <dbReference type="PROSITE-ProRule" id="PRU01203"/>
    </source>
</evidence>
<dbReference type="Pfam" id="PF07498">
    <property type="entry name" value="Rho_N"/>
    <property type="match status" value="1"/>
</dbReference>
<evidence type="ECO:0000256" key="7">
    <source>
        <dbReference type="ARBA" id="ARBA00023015"/>
    </source>
</evidence>
<dbReference type="PANTHER" id="PTHR46425">
    <property type="entry name" value="TRANSCRIPTION TERMINATION FACTOR RHO"/>
    <property type="match status" value="1"/>
</dbReference>
<dbReference type="SMART" id="SM00382">
    <property type="entry name" value="AAA"/>
    <property type="match status" value="1"/>
</dbReference>
<evidence type="ECO:0000256" key="9">
    <source>
        <dbReference type="HAMAP-Rule" id="MF_01884"/>
    </source>
</evidence>
<dbReference type="SMART" id="SM00959">
    <property type="entry name" value="Rho_N"/>
    <property type="match status" value="1"/>
</dbReference>
<evidence type="ECO:0000256" key="10">
    <source>
        <dbReference type="NCBIfam" id="TIGR00767"/>
    </source>
</evidence>
<dbReference type="Pfam" id="PF00006">
    <property type="entry name" value="ATP-synt_ab"/>
    <property type="match status" value="1"/>
</dbReference>